<proteinExistence type="predicted"/>
<keyword evidence="2" id="KW-1185">Reference proteome</keyword>
<organism evidence="1 2">
    <name type="scientific">Homarus americanus</name>
    <name type="common">American lobster</name>
    <dbReference type="NCBI Taxonomy" id="6706"/>
    <lineage>
        <taxon>Eukaryota</taxon>
        <taxon>Metazoa</taxon>
        <taxon>Ecdysozoa</taxon>
        <taxon>Arthropoda</taxon>
        <taxon>Crustacea</taxon>
        <taxon>Multicrustacea</taxon>
        <taxon>Malacostraca</taxon>
        <taxon>Eumalacostraca</taxon>
        <taxon>Eucarida</taxon>
        <taxon>Decapoda</taxon>
        <taxon>Pleocyemata</taxon>
        <taxon>Astacidea</taxon>
        <taxon>Nephropoidea</taxon>
        <taxon>Nephropidae</taxon>
        <taxon>Homarus</taxon>
    </lineage>
</organism>
<sequence length="96" mass="10869">MICYSLFKLKKDKPKQNSSQNVTSILKQSVEQTFTSGCTIQEWTNKHSGRRSCRMTCQSFNAHIAPYAGSDEKTGLGDFTSPHIQSRSYTIRLPHV</sequence>
<dbReference type="AlphaFoldDB" id="A0A8J5TKZ1"/>
<protein>
    <submittedName>
        <fullName evidence="1">Uncharacterized protein</fullName>
    </submittedName>
</protein>
<gene>
    <name evidence="1" type="ORF">Hamer_G003333</name>
</gene>
<dbReference type="EMBL" id="JAHLQT010007678">
    <property type="protein sequence ID" value="KAG7174393.1"/>
    <property type="molecule type" value="Genomic_DNA"/>
</dbReference>
<reference evidence="1" key="1">
    <citation type="journal article" date="2021" name="Sci. Adv.">
        <title>The American lobster genome reveals insights on longevity, neural, and immune adaptations.</title>
        <authorList>
            <person name="Polinski J.M."/>
            <person name="Zimin A.V."/>
            <person name="Clark K.F."/>
            <person name="Kohn A.B."/>
            <person name="Sadowski N."/>
            <person name="Timp W."/>
            <person name="Ptitsyn A."/>
            <person name="Khanna P."/>
            <person name="Romanova D.Y."/>
            <person name="Williams P."/>
            <person name="Greenwood S.J."/>
            <person name="Moroz L.L."/>
            <person name="Walt D.R."/>
            <person name="Bodnar A.G."/>
        </authorList>
    </citation>
    <scope>NUCLEOTIDE SEQUENCE</scope>
    <source>
        <strain evidence="1">GMGI-L3</strain>
    </source>
</reference>
<evidence type="ECO:0000313" key="1">
    <source>
        <dbReference type="EMBL" id="KAG7174393.1"/>
    </source>
</evidence>
<dbReference type="Proteomes" id="UP000747542">
    <property type="component" value="Unassembled WGS sequence"/>
</dbReference>
<feature type="non-terminal residue" evidence="1">
    <location>
        <position position="96"/>
    </location>
</feature>
<comment type="caution">
    <text evidence="1">The sequence shown here is derived from an EMBL/GenBank/DDBJ whole genome shotgun (WGS) entry which is preliminary data.</text>
</comment>
<evidence type="ECO:0000313" key="2">
    <source>
        <dbReference type="Proteomes" id="UP000747542"/>
    </source>
</evidence>
<accession>A0A8J5TKZ1</accession>
<name>A0A8J5TKZ1_HOMAM</name>